<feature type="domain" description="Protein kinase" evidence="9">
    <location>
        <begin position="214"/>
        <end position="477"/>
    </location>
</feature>
<dbReference type="Pfam" id="PF00069">
    <property type="entry name" value="Pkinase"/>
    <property type="match status" value="1"/>
</dbReference>
<feature type="domain" description="AGC-kinase C-terminal" evidence="10">
    <location>
        <begin position="478"/>
        <end position="552"/>
    </location>
</feature>
<dbReference type="InterPro" id="IPR011009">
    <property type="entry name" value="Kinase-like_dom_sf"/>
</dbReference>
<reference evidence="11" key="1">
    <citation type="submission" date="2022-10" db="EMBL/GenBank/DDBJ databases">
        <title>Novel sulphate-reducing endosymbionts in the free-living metamonad Anaeramoeba.</title>
        <authorList>
            <person name="Jerlstrom-Hultqvist J."/>
            <person name="Cepicka I."/>
            <person name="Gallot-Lavallee L."/>
            <person name="Salas-Leiva D."/>
            <person name="Curtis B.A."/>
            <person name="Zahonova K."/>
            <person name="Pipaliya S."/>
            <person name="Dacks J."/>
            <person name="Roger A.J."/>
        </authorList>
    </citation>
    <scope>NUCLEOTIDE SEQUENCE</scope>
    <source>
        <strain evidence="11">BMAN</strain>
    </source>
</reference>
<feature type="compositionally biased region" description="Acidic residues" evidence="8">
    <location>
        <begin position="166"/>
        <end position="180"/>
    </location>
</feature>
<evidence type="ECO:0000256" key="6">
    <source>
        <dbReference type="ARBA" id="ARBA00022840"/>
    </source>
</evidence>
<dbReference type="PANTHER" id="PTHR24351">
    <property type="entry name" value="RIBOSOMAL PROTEIN S6 KINASE"/>
    <property type="match status" value="1"/>
</dbReference>
<dbReference type="FunFam" id="3.30.200.20:FF:000537">
    <property type="entry name" value="Non-specific serine/threonine protein kinase"/>
    <property type="match status" value="1"/>
</dbReference>
<dbReference type="EMBL" id="JAPDFW010000103">
    <property type="protein sequence ID" value="KAJ5069788.1"/>
    <property type="molecule type" value="Genomic_DNA"/>
</dbReference>
<dbReference type="InterPro" id="IPR000961">
    <property type="entry name" value="AGC-kinase_C"/>
</dbReference>
<keyword evidence="1 11" id="KW-0723">Serine/threonine-protein kinase</keyword>
<dbReference type="SMART" id="SM00133">
    <property type="entry name" value="S_TK_X"/>
    <property type="match status" value="1"/>
</dbReference>
<feature type="region of interest" description="Disordered" evidence="8">
    <location>
        <begin position="543"/>
        <end position="582"/>
    </location>
</feature>
<dbReference type="PROSITE" id="PS51285">
    <property type="entry name" value="AGC_KINASE_CTER"/>
    <property type="match status" value="1"/>
</dbReference>
<dbReference type="PROSITE" id="PS50011">
    <property type="entry name" value="PROTEIN_KINASE_DOM"/>
    <property type="match status" value="1"/>
</dbReference>
<gene>
    <name evidence="11" type="ORF">M0811_02366</name>
</gene>
<dbReference type="InterPro" id="IPR000719">
    <property type="entry name" value="Prot_kinase_dom"/>
</dbReference>
<dbReference type="Gene3D" id="1.10.510.10">
    <property type="entry name" value="Transferase(Phosphotransferase) domain 1"/>
    <property type="match status" value="1"/>
</dbReference>
<dbReference type="Gene3D" id="3.30.200.20">
    <property type="entry name" value="Phosphorylase Kinase, domain 1"/>
    <property type="match status" value="1"/>
</dbReference>
<dbReference type="SMART" id="SM00220">
    <property type="entry name" value="S_TKc"/>
    <property type="match status" value="1"/>
</dbReference>
<evidence type="ECO:0000256" key="3">
    <source>
        <dbReference type="ARBA" id="ARBA00022679"/>
    </source>
</evidence>
<feature type="compositionally biased region" description="Basic and acidic residues" evidence="8">
    <location>
        <begin position="21"/>
        <end position="34"/>
    </location>
</feature>
<proteinExistence type="predicted"/>
<keyword evidence="12" id="KW-1185">Reference proteome</keyword>
<keyword evidence="4 7" id="KW-0547">Nucleotide-binding</keyword>
<keyword evidence="2" id="KW-0597">Phosphoprotein</keyword>
<dbReference type="AlphaFoldDB" id="A0A9Q0LE07"/>
<dbReference type="GO" id="GO:0004674">
    <property type="term" value="F:protein serine/threonine kinase activity"/>
    <property type="evidence" value="ECO:0007669"/>
    <property type="project" value="UniProtKB-KW"/>
</dbReference>
<dbReference type="Proteomes" id="UP001149090">
    <property type="component" value="Unassembled WGS sequence"/>
</dbReference>
<name>A0A9Q0LE07_ANAIG</name>
<dbReference type="InterPro" id="IPR008271">
    <property type="entry name" value="Ser/Thr_kinase_AS"/>
</dbReference>
<dbReference type="PROSITE" id="PS00108">
    <property type="entry name" value="PROTEIN_KINASE_ST"/>
    <property type="match status" value="1"/>
</dbReference>
<evidence type="ECO:0000259" key="9">
    <source>
        <dbReference type="PROSITE" id="PS50011"/>
    </source>
</evidence>
<dbReference type="InterPro" id="IPR045270">
    <property type="entry name" value="STKc_AGC"/>
</dbReference>
<sequence>MSNQKRIRRSNKHLHQETTTPDERSLSQKRTENKGKKKTKNRVQYWPAKRKSIFRKIVTPSHVGPTIKFNIIKINSYGKKQRRAITLSKRGLSNISGKSTKWFINSRDIYGIKRSRNRKRFTLVAFHRYHFQCQNEGQANEILTLFKKLNLFHTQQNITDSNSDSSDYESSDEDSDEEINENIPEVEKKKRFSWRRRSKKIQVEEPEKIEQDSFEILKMIGKGSFGKVYLVRKKDNQKLYAMKILVKSELYRRKQIEHTKTEQRVLASLDHPFIVKLHHSFQTKFKLYLILDYVQGGELFFHLKRAGQKRFPQELAVFYVAEIVLAIEYLHQKDIVYRDLKPENILLESNGHIKITDFGLSKEGIVSNDGKTEGEKATTICGTAEYLAPEVITSEGHGKAVDWWSVGILIYEMLVGNPPFYSENRNEMFMKAIQAKPPIPDFLSEEAKDIIRKLLTRSPALRLGANGTHEIKSHPFFKNIDWELLSQKRLDPPFKPKIPENDPSDTSCFDSRFTTFKSEDDQTETNNVDAYLLANLFPHFSFSRKEENNEDQDDNSDFYVNSNSNPNSDSDSDTDSDFHVKN</sequence>
<keyword evidence="6 7" id="KW-0067">ATP-binding</keyword>
<evidence type="ECO:0000313" key="11">
    <source>
        <dbReference type="EMBL" id="KAJ5069788.1"/>
    </source>
</evidence>
<evidence type="ECO:0000256" key="7">
    <source>
        <dbReference type="PROSITE-ProRule" id="PRU10141"/>
    </source>
</evidence>
<keyword evidence="5 11" id="KW-0418">Kinase</keyword>
<comment type="caution">
    <text evidence="11">The sequence shown here is derived from an EMBL/GenBank/DDBJ whole genome shotgun (WGS) entry which is preliminary data.</text>
</comment>
<evidence type="ECO:0000256" key="4">
    <source>
        <dbReference type="ARBA" id="ARBA00022741"/>
    </source>
</evidence>
<protein>
    <submittedName>
        <fullName evidence="11">Non-specific serine/threonine protein kinase</fullName>
    </submittedName>
</protein>
<dbReference type="SUPFAM" id="SSF56112">
    <property type="entry name" value="Protein kinase-like (PK-like)"/>
    <property type="match status" value="1"/>
</dbReference>
<feature type="region of interest" description="Disordered" evidence="8">
    <location>
        <begin position="1"/>
        <end position="43"/>
    </location>
</feature>
<accession>A0A9Q0LE07</accession>
<dbReference type="OrthoDB" id="63267at2759"/>
<evidence type="ECO:0000256" key="2">
    <source>
        <dbReference type="ARBA" id="ARBA00022553"/>
    </source>
</evidence>
<feature type="compositionally biased region" description="Basic residues" evidence="8">
    <location>
        <begin position="1"/>
        <end position="13"/>
    </location>
</feature>
<dbReference type="GO" id="GO:0005524">
    <property type="term" value="F:ATP binding"/>
    <property type="evidence" value="ECO:0007669"/>
    <property type="project" value="UniProtKB-UniRule"/>
</dbReference>
<dbReference type="InterPro" id="IPR017441">
    <property type="entry name" value="Protein_kinase_ATP_BS"/>
</dbReference>
<feature type="region of interest" description="Disordered" evidence="8">
    <location>
        <begin position="158"/>
        <end position="182"/>
    </location>
</feature>
<dbReference type="PROSITE" id="PS00107">
    <property type="entry name" value="PROTEIN_KINASE_ATP"/>
    <property type="match status" value="1"/>
</dbReference>
<dbReference type="FunFam" id="1.10.510.10:FF:000008">
    <property type="entry name" value="Non-specific serine/threonine protein kinase"/>
    <property type="match status" value="1"/>
</dbReference>
<feature type="binding site" evidence="7">
    <location>
        <position position="243"/>
    </location>
    <ligand>
        <name>ATP</name>
        <dbReference type="ChEBI" id="CHEBI:30616"/>
    </ligand>
</feature>
<dbReference type="OMA" id="ECKSFIA"/>
<evidence type="ECO:0000256" key="5">
    <source>
        <dbReference type="ARBA" id="ARBA00022777"/>
    </source>
</evidence>
<organism evidence="11 12">
    <name type="scientific">Anaeramoeba ignava</name>
    <name type="common">Anaerobic marine amoeba</name>
    <dbReference type="NCBI Taxonomy" id="1746090"/>
    <lineage>
        <taxon>Eukaryota</taxon>
        <taxon>Metamonada</taxon>
        <taxon>Anaeramoebidae</taxon>
        <taxon>Anaeramoeba</taxon>
    </lineage>
</organism>
<keyword evidence="3" id="KW-0808">Transferase</keyword>
<dbReference type="CDD" id="cd05123">
    <property type="entry name" value="STKc_AGC"/>
    <property type="match status" value="1"/>
</dbReference>
<evidence type="ECO:0000313" key="12">
    <source>
        <dbReference type="Proteomes" id="UP001149090"/>
    </source>
</evidence>
<evidence type="ECO:0000259" key="10">
    <source>
        <dbReference type="PROSITE" id="PS51285"/>
    </source>
</evidence>
<evidence type="ECO:0000256" key="1">
    <source>
        <dbReference type="ARBA" id="ARBA00022527"/>
    </source>
</evidence>
<evidence type="ECO:0000256" key="8">
    <source>
        <dbReference type="SAM" id="MobiDB-lite"/>
    </source>
</evidence>